<evidence type="ECO:0000313" key="1">
    <source>
        <dbReference type="EMBL" id="CAB5238400.1"/>
    </source>
</evidence>
<accession>A0A6J7XMD0</accession>
<dbReference type="EMBL" id="LR798451">
    <property type="protein sequence ID" value="CAB5238400.1"/>
    <property type="molecule type" value="Genomic_DNA"/>
</dbReference>
<protein>
    <submittedName>
        <fullName evidence="1">Uncharacterized protein</fullName>
    </submittedName>
</protein>
<sequence length="426" mass="43270">MTIQVDNALPPNVVEIGNEITQGVVDGLMSASPAPSSANPYATIGNLSFLPLAGGIIGDQVGNGEKITFTAGGIILTNEDGDYNNTGIGRGGISFHDDGTGNTASYNANGISVNSNKFYLDANNIGGVEESNDYPWSFGQGGAVFIDGTIQTTAAVSPDLSGYLTKADNLNSVANKSTARTNLGLSSLATASFATNAESNKGTSASVALTPANALWTAMSPALHATTTFSVNNLSTGGTGGTTAGGDLGVRIFTGTTAASYGAVRNGALTSFPTSRGTSSAIDWSKIIIISGTNLITPLNSVATNRFLFGTTNTGQVADLANRGIGMRQIGTGAVELQVHNGTTLTNVTSSFTPTNNTAFDFMIYSDGVGNATLYINDSAVATSASAPTVAGASTQNYIGVGSEISANVASQTFYGFGNIKTYLGR</sequence>
<name>A0A6J7XMD0_9CAUD</name>
<proteinExistence type="predicted"/>
<reference evidence="1" key="1">
    <citation type="submission" date="2020-05" db="EMBL/GenBank/DDBJ databases">
        <authorList>
            <person name="Chiriac C."/>
            <person name="Salcher M."/>
            <person name="Ghai R."/>
            <person name="Kavagutti S V."/>
        </authorList>
    </citation>
    <scope>NUCLEOTIDE SEQUENCE</scope>
</reference>
<gene>
    <name evidence="1" type="ORF">UFOVP144_54</name>
</gene>
<organism evidence="1">
    <name type="scientific">uncultured Caudovirales phage</name>
    <dbReference type="NCBI Taxonomy" id="2100421"/>
    <lineage>
        <taxon>Viruses</taxon>
        <taxon>Duplodnaviria</taxon>
        <taxon>Heunggongvirae</taxon>
        <taxon>Uroviricota</taxon>
        <taxon>Caudoviricetes</taxon>
        <taxon>Peduoviridae</taxon>
        <taxon>Maltschvirus</taxon>
        <taxon>Maltschvirus maltsch</taxon>
    </lineage>
</organism>